<sequence length="369" mass="38342">MEPRDRRSRSVGPPEPAMSSTNAIGVTIPVLAVCGAGLSVSLVFIVHLANDFATFEDVLLSNMKAFQNSYDDTWTQLQKEISTSSNIQRTRRGLRMKFARISRSAGCKCSDISSCSPGPMGPPGSPGEDGEPGIPGEDGIDGFITANTGYALAKECIRCPSGAPGPPGKDGPMGPEGRPGPSGPPGEEGSPGEPGLPGEMGPPGEDGMKGVQGEDGEKGAEGLVVISIPGPAGSAGPPGAPGHDGEAGIPGPPGEPGPDGEAGNDAMYCPCPEGDTDVTAEKRIGSPSAVPNISQLLSSTAQETVENPESRPENVEASINTPLRLEGYREVPEPSSFGGVGIAFESLREPRKKLQSRKRHRRRRRRRKH</sequence>
<dbReference type="Pfam" id="PF01391">
    <property type="entry name" value="Collagen"/>
    <property type="match status" value="2"/>
</dbReference>
<keyword evidence="5" id="KW-0176">Collagen</keyword>
<keyword evidence="3" id="KW-0812">Transmembrane</keyword>
<proteinExistence type="predicted"/>
<evidence type="ECO:0000256" key="3">
    <source>
        <dbReference type="SAM" id="Phobius"/>
    </source>
</evidence>
<dbReference type="InterPro" id="IPR008160">
    <property type="entry name" value="Collagen"/>
</dbReference>
<organism evidence="5 6">
    <name type="scientific">Ancylostoma caninum</name>
    <name type="common">Dog hookworm</name>
    <dbReference type="NCBI Taxonomy" id="29170"/>
    <lineage>
        <taxon>Eukaryota</taxon>
        <taxon>Metazoa</taxon>
        <taxon>Ecdysozoa</taxon>
        <taxon>Nematoda</taxon>
        <taxon>Chromadorea</taxon>
        <taxon>Rhabditida</taxon>
        <taxon>Rhabditina</taxon>
        <taxon>Rhabditomorpha</taxon>
        <taxon>Strongyloidea</taxon>
        <taxon>Ancylostomatidae</taxon>
        <taxon>Ancylostomatinae</taxon>
        <taxon>Ancylostoma</taxon>
    </lineage>
</organism>
<keyword evidence="1" id="KW-0677">Repeat</keyword>
<dbReference type="OrthoDB" id="5870591at2759"/>
<feature type="compositionally biased region" description="Polar residues" evidence="2">
    <location>
        <begin position="296"/>
        <end position="307"/>
    </location>
</feature>
<gene>
    <name evidence="5" type="ORF">ANCCAN_26176</name>
</gene>
<reference evidence="5 6" key="1">
    <citation type="submission" date="2014-10" db="EMBL/GenBank/DDBJ databases">
        <title>Draft genome of the hookworm Ancylostoma caninum.</title>
        <authorList>
            <person name="Mitreva M."/>
        </authorList>
    </citation>
    <scope>NUCLEOTIDE SEQUENCE [LARGE SCALE GENOMIC DNA]</scope>
    <source>
        <strain evidence="5 6">Baltimore</strain>
    </source>
</reference>
<dbReference type="Gene3D" id="1.20.5.320">
    <property type="entry name" value="6-Phosphogluconate Dehydrogenase, domain 3"/>
    <property type="match status" value="1"/>
</dbReference>
<dbReference type="AlphaFoldDB" id="A0A368F7K2"/>
<keyword evidence="3" id="KW-0472">Membrane</keyword>
<dbReference type="GO" id="GO:0042302">
    <property type="term" value="F:structural constituent of cuticle"/>
    <property type="evidence" value="ECO:0007669"/>
    <property type="project" value="InterPro"/>
</dbReference>
<name>A0A368F7K2_ANCCA</name>
<dbReference type="EMBL" id="JOJR01003067">
    <property type="protein sequence ID" value="RCN28086.1"/>
    <property type="molecule type" value="Genomic_DNA"/>
</dbReference>
<feature type="region of interest" description="Disordered" evidence="2">
    <location>
        <begin position="161"/>
        <end position="265"/>
    </location>
</feature>
<evidence type="ECO:0000259" key="4">
    <source>
        <dbReference type="SMART" id="SM01088"/>
    </source>
</evidence>
<feature type="compositionally biased region" description="Basic residues" evidence="2">
    <location>
        <begin position="350"/>
        <end position="369"/>
    </location>
</feature>
<dbReference type="Pfam" id="PF01484">
    <property type="entry name" value="Col_cuticle_N"/>
    <property type="match status" value="1"/>
</dbReference>
<feature type="transmembrane region" description="Helical" evidence="3">
    <location>
        <begin position="21"/>
        <end position="46"/>
    </location>
</feature>
<dbReference type="SMART" id="SM01088">
    <property type="entry name" value="Col_cuticle_N"/>
    <property type="match status" value="1"/>
</dbReference>
<keyword evidence="6" id="KW-1185">Reference proteome</keyword>
<dbReference type="Proteomes" id="UP000252519">
    <property type="component" value="Unassembled WGS sequence"/>
</dbReference>
<dbReference type="InterPro" id="IPR002486">
    <property type="entry name" value="Col_cuticle_N"/>
</dbReference>
<accession>A0A368F7K2</accession>
<evidence type="ECO:0000313" key="5">
    <source>
        <dbReference type="EMBL" id="RCN28086.1"/>
    </source>
</evidence>
<evidence type="ECO:0000256" key="2">
    <source>
        <dbReference type="SAM" id="MobiDB-lite"/>
    </source>
</evidence>
<feature type="region of interest" description="Disordered" evidence="2">
    <location>
        <begin position="296"/>
        <end position="369"/>
    </location>
</feature>
<comment type="caution">
    <text evidence="5">The sequence shown here is derived from an EMBL/GenBank/DDBJ whole genome shotgun (WGS) entry which is preliminary data.</text>
</comment>
<feature type="region of interest" description="Disordered" evidence="2">
    <location>
        <begin position="109"/>
        <end position="143"/>
    </location>
</feature>
<protein>
    <submittedName>
        <fullName evidence="5">Nematode cuticle collagen domain protein</fullName>
    </submittedName>
</protein>
<feature type="compositionally biased region" description="Low complexity" evidence="2">
    <location>
        <begin position="185"/>
        <end position="205"/>
    </location>
</feature>
<feature type="domain" description="Nematode cuticle collagen N-terminal" evidence="4">
    <location>
        <begin position="25"/>
        <end position="77"/>
    </location>
</feature>
<dbReference type="GO" id="GO:0005581">
    <property type="term" value="C:collagen trimer"/>
    <property type="evidence" value="ECO:0007669"/>
    <property type="project" value="UniProtKB-KW"/>
</dbReference>
<keyword evidence="3" id="KW-1133">Transmembrane helix</keyword>
<dbReference type="STRING" id="29170.A0A368F7K2"/>
<dbReference type="PANTHER" id="PTHR24637">
    <property type="entry name" value="COLLAGEN"/>
    <property type="match status" value="1"/>
</dbReference>
<evidence type="ECO:0000256" key="1">
    <source>
        <dbReference type="ARBA" id="ARBA00022737"/>
    </source>
</evidence>
<evidence type="ECO:0000313" key="6">
    <source>
        <dbReference type="Proteomes" id="UP000252519"/>
    </source>
</evidence>
<dbReference type="PANTHER" id="PTHR24637:SF421">
    <property type="entry name" value="CUTICLE COLLAGEN DPY-2"/>
    <property type="match status" value="1"/>
</dbReference>